<protein>
    <submittedName>
        <fullName evidence="1">Uncharacterized protein</fullName>
    </submittedName>
</protein>
<keyword evidence="2" id="KW-1185">Reference proteome</keyword>
<name>A0ACB8D728_DERSI</name>
<evidence type="ECO:0000313" key="1">
    <source>
        <dbReference type="EMBL" id="KAH7960232.1"/>
    </source>
</evidence>
<proteinExistence type="predicted"/>
<sequence length="710" mass="77382">MRIFLGSGYKAVHRGWGYEWRQSRELSGADCRVRRPLLFCDAPGRLRGGPFGRYTQRRRTWARNDLLSLAHAGDRPPCQKAKTTIIVVIVIITLVEEEKEEEGRVMNGRPESGSSRTSSDAAKTKWSPPSPNRTDGIRRVGYLLPFYLSPILLEGSKEPVLSLALTLMLLSAVEQRTDLVPRLSLTLCARFGLRRRTLFAFVCSVAFLGATMASGAALALPLMWITDRVLEFLHVEQLDRALLLQVTHITCPTMTPSYVRVFLGSALPIVRVISRQKVRFPGLQTPSSDRRPSRRSLDSLSAPSVRDAEALLTQLSTVMTRIEQRAPRHRRRKSSFAAPTTATVSEVRPNAPPSSVADDSRKMAPRSSSLAGTAADGYVLKQVTVPGALSHRDHSPGGLTAWATMLIGNTEKPARQGAAVSPPQGQDAIAASKRRTGGVSINESTRAEHGVPKPTENTATAQNPIKEQSGHASDGSSTTSQYSTAPSSAPRRASWSSVGKGSQRQTNRRLSIVDFKEASASEATPENAAEAAITAAGSPTRESATRATVNTFMPPMRKPPWAQRLLLEAELGAARGRKDSSLDSLCSTLAHASSIGQYQAMLDIQRRKEAVDRKHVAIRSAFLLAVAIVTALGNIVSLARLPTRKMLTKQLTRCESDFCLFWRLCHGSRDEMLLSAGPMGQLQWTLVAIPGSVVAFLVSCCYFYARNLSP</sequence>
<dbReference type="Proteomes" id="UP000821865">
    <property type="component" value="Chromosome 3"/>
</dbReference>
<accession>A0ACB8D728</accession>
<gene>
    <name evidence="1" type="ORF">HPB49_017964</name>
</gene>
<reference evidence="1" key="1">
    <citation type="submission" date="2020-05" db="EMBL/GenBank/DDBJ databases">
        <title>Large-scale comparative analyses of tick genomes elucidate their genetic diversity and vector capacities.</title>
        <authorList>
            <person name="Jia N."/>
            <person name="Wang J."/>
            <person name="Shi W."/>
            <person name="Du L."/>
            <person name="Sun Y."/>
            <person name="Zhan W."/>
            <person name="Jiang J."/>
            <person name="Wang Q."/>
            <person name="Zhang B."/>
            <person name="Ji P."/>
            <person name="Sakyi L.B."/>
            <person name="Cui X."/>
            <person name="Yuan T."/>
            <person name="Jiang B."/>
            <person name="Yang W."/>
            <person name="Lam T.T.-Y."/>
            <person name="Chang Q."/>
            <person name="Ding S."/>
            <person name="Wang X."/>
            <person name="Zhu J."/>
            <person name="Ruan X."/>
            <person name="Zhao L."/>
            <person name="Wei J."/>
            <person name="Que T."/>
            <person name="Du C."/>
            <person name="Cheng J."/>
            <person name="Dai P."/>
            <person name="Han X."/>
            <person name="Huang E."/>
            <person name="Gao Y."/>
            <person name="Liu J."/>
            <person name="Shao H."/>
            <person name="Ye R."/>
            <person name="Li L."/>
            <person name="Wei W."/>
            <person name="Wang X."/>
            <person name="Wang C."/>
            <person name="Yang T."/>
            <person name="Huo Q."/>
            <person name="Li W."/>
            <person name="Guo W."/>
            <person name="Chen H."/>
            <person name="Zhou L."/>
            <person name="Ni X."/>
            <person name="Tian J."/>
            <person name="Zhou Y."/>
            <person name="Sheng Y."/>
            <person name="Liu T."/>
            <person name="Pan Y."/>
            <person name="Xia L."/>
            <person name="Li J."/>
            <person name="Zhao F."/>
            <person name="Cao W."/>
        </authorList>
    </citation>
    <scope>NUCLEOTIDE SEQUENCE</scope>
    <source>
        <strain evidence="1">Dsil-2018</strain>
    </source>
</reference>
<evidence type="ECO:0000313" key="2">
    <source>
        <dbReference type="Proteomes" id="UP000821865"/>
    </source>
</evidence>
<organism evidence="1 2">
    <name type="scientific">Dermacentor silvarum</name>
    <name type="common">Tick</name>
    <dbReference type="NCBI Taxonomy" id="543639"/>
    <lineage>
        <taxon>Eukaryota</taxon>
        <taxon>Metazoa</taxon>
        <taxon>Ecdysozoa</taxon>
        <taxon>Arthropoda</taxon>
        <taxon>Chelicerata</taxon>
        <taxon>Arachnida</taxon>
        <taxon>Acari</taxon>
        <taxon>Parasitiformes</taxon>
        <taxon>Ixodida</taxon>
        <taxon>Ixodoidea</taxon>
        <taxon>Ixodidae</taxon>
        <taxon>Rhipicephalinae</taxon>
        <taxon>Dermacentor</taxon>
    </lineage>
</organism>
<dbReference type="EMBL" id="CM023472">
    <property type="protein sequence ID" value="KAH7960232.1"/>
    <property type="molecule type" value="Genomic_DNA"/>
</dbReference>
<comment type="caution">
    <text evidence="1">The sequence shown here is derived from an EMBL/GenBank/DDBJ whole genome shotgun (WGS) entry which is preliminary data.</text>
</comment>